<dbReference type="AlphaFoldDB" id="F2AMA5"/>
<gene>
    <name evidence="2" type="ORF">RBWH47_02812</name>
</gene>
<dbReference type="PATRIC" id="fig|991778.3.peg.841"/>
<sequence>MAASQRWKNYRPRIVIRQAAVRIVAEIFVFWLEIRYVGLD</sequence>
<evidence type="ECO:0000313" key="3">
    <source>
        <dbReference type="Proteomes" id="UP000006222"/>
    </source>
</evidence>
<name>F2AMA5_RHOBT</name>
<dbReference type="EMBL" id="AFAR01000049">
    <property type="protein sequence ID" value="EGF29205.1"/>
    <property type="molecule type" value="Genomic_DNA"/>
</dbReference>
<evidence type="ECO:0000313" key="2">
    <source>
        <dbReference type="EMBL" id="EGF29205.1"/>
    </source>
</evidence>
<reference evidence="2 3" key="1">
    <citation type="journal article" date="2013" name="Mar. Genomics">
        <title>Expression of sulfatases in Rhodopirellula baltica and the diversity of sulfatases in the genus Rhodopirellula.</title>
        <authorList>
            <person name="Wegner C.E."/>
            <person name="Richter-Heitmann T."/>
            <person name="Klindworth A."/>
            <person name="Klockow C."/>
            <person name="Richter M."/>
            <person name="Achstetter T."/>
            <person name="Glockner F.O."/>
            <person name="Harder J."/>
        </authorList>
    </citation>
    <scope>NUCLEOTIDE SEQUENCE [LARGE SCALE GENOMIC DNA]</scope>
    <source>
        <strain evidence="2 3">WH47</strain>
    </source>
</reference>
<keyword evidence="1" id="KW-0472">Membrane</keyword>
<proteinExistence type="predicted"/>
<comment type="caution">
    <text evidence="2">The sequence shown here is derived from an EMBL/GenBank/DDBJ whole genome shotgun (WGS) entry which is preliminary data.</text>
</comment>
<keyword evidence="1" id="KW-0812">Transmembrane</keyword>
<keyword evidence="1" id="KW-1133">Transmembrane helix</keyword>
<dbReference type="Proteomes" id="UP000006222">
    <property type="component" value="Unassembled WGS sequence"/>
</dbReference>
<evidence type="ECO:0000256" key="1">
    <source>
        <dbReference type="SAM" id="Phobius"/>
    </source>
</evidence>
<protein>
    <submittedName>
        <fullName evidence="2">Uncharacterized protein</fullName>
    </submittedName>
</protein>
<organism evidence="2 3">
    <name type="scientific">Rhodopirellula baltica WH47</name>
    <dbReference type="NCBI Taxonomy" id="991778"/>
    <lineage>
        <taxon>Bacteria</taxon>
        <taxon>Pseudomonadati</taxon>
        <taxon>Planctomycetota</taxon>
        <taxon>Planctomycetia</taxon>
        <taxon>Pirellulales</taxon>
        <taxon>Pirellulaceae</taxon>
        <taxon>Rhodopirellula</taxon>
    </lineage>
</organism>
<feature type="transmembrane region" description="Helical" evidence="1">
    <location>
        <begin position="20"/>
        <end position="38"/>
    </location>
</feature>
<accession>F2AMA5</accession>